<comment type="caution">
    <text evidence="9">The sequence shown here is derived from an EMBL/GenBank/DDBJ whole genome shotgun (WGS) entry which is preliminary data.</text>
</comment>
<dbReference type="RefSeq" id="WP_051518042.1">
    <property type="nucleotide sequence ID" value="NZ_AWQS01000005.1"/>
</dbReference>
<accession>W9GSE8</accession>
<dbReference type="PANTHER" id="PTHR30589">
    <property type="entry name" value="PROLIPOPROTEIN DIACYLGLYCERYL TRANSFERASE"/>
    <property type="match status" value="1"/>
</dbReference>
<keyword evidence="3 9" id="KW-0808">Transferase</keyword>
<keyword evidence="4 8" id="KW-0812">Transmembrane</keyword>
<evidence type="ECO:0000256" key="3">
    <source>
        <dbReference type="ARBA" id="ARBA00022679"/>
    </source>
</evidence>
<dbReference type="InterPro" id="IPR001640">
    <property type="entry name" value="Lgt"/>
</dbReference>
<evidence type="ECO:0000313" key="9">
    <source>
        <dbReference type="EMBL" id="EWT07753.1"/>
    </source>
</evidence>
<dbReference type="AlphaFoldDB" id="W9GSE8"/>
<feature type="transmembrane region" description="Helical" evidence="8">
    <location>
        <begin position="265"/>
        <end position="283"/>
    </location>
</feature>
<reference evidence="10" key="1">
    <citation type="submission" date="2013-08" db="EMBL/GenBank/DDBJ databases">
        <title>Intrasporangium oryzae NRRL B-24470.</title>
        <authorList>
            <person name="Liu H."/>
            <person name="Wang G."/>
        </authorList>
    </citation>
    <scope>NUCLEOTIDE SEQUENCE [LARGE SCALE GENOMIC DNA]</scope>
    <source>
        <strain evidence="10">Q5-1</strain>
    </source>
</reference>
<feature type="transmembrane region" description="Helical" evidence="8">
    <location>
        <begin position="227"/>
        <end position="245"/>
    </location>
</feature>
<name>W9GSE8_9MICO</name>
<dbReference type="GO" id="GO:0005886">
    <property type="term" value="C:plasma membrane"/>
    <property type="evidence" value="ECO:0007669"/>
    <property type="project" value="InterPro"/>
</dbReference>
<organism evidence="9 10">
    <name type="scientific">Intrasporangium chromatireducens Q5-1</name>
    <dbReference type="NCBI Taxonomy" id="584657"/>
    <lineage>
        <taxon>Bacteria</taxon>
        <taxon>Bacillati</taxon>
        <taxon>Actinomycetota</taxon>
        <taxon>Actinomycetes</taxon>
        <taxon>Micrococcales</taxon>
        <taxon>Intrasporangiaceae</taxon>
        <taxon>Intrasporangium</taxon>
    </lineage>
</organism>
<keyword evidence="6 8" id="KW-0472">Membrane</keyword>
<evidence type="ECO:0000256" key="1">
    <source>
        <dbReference type="ARBA" id="ARBA00007150"/>
    </source>
</evidence>
<evidence type="ECO:0000256" key="4">
    <source>
        <dbReference type="ARBA" id="ARBA00022692"/>
    </source>
</evidence>
<dbReference type="PANTHER" id="PTHR30589:SF0">
    <property type="entry name" value="PHOSPHATIDYLGLYCEROL--PROLIPOPROTEIN DIACYLGLYCERYL TRANSFERASE"/>
    <property type="match status" value="1"/>
</dbReference>
<evidence type="ECO:0000256" key="2">
    <source>
        <dbReference type="ARBA" id="ARBA00022475"/>
    </source>
</evidence>
<feature type="transmembrane region" description="Helical" evidence="8">
    <location>
        <begin position="20"/>
        <end position="41"/>
    </location>
</feature>
<feature type="region of interest" description="Disordered" evidence="7">
    <location>
        <begin position="287"/>
        <end position="344"/>
    </location>
</feature>
<dbReference type="EMBL" id="AWQS01000005">
    <property type="protein sequence ID" value="EWT07753.1"/>
    <property type="molecule type" value="Genomic_DNA"/>
</dbReference>
<evidence type="ECO:0000256" key="5">
    <source>
        <dbReference type="ARBA" id="ARBA00022989"/>
    </source>
</evidence>
<feature type="transmembrane region" description="Helical" evidence="8">
    <location>
        <begin position="92"/>
        <end position="113"/>
    </location>
</feature>
<evidence type="ECO:0000256" key="6">
    <source>
        <dbReference type="ARBA" id="ARBA00023136"/>
    </source>
</evidence>
<feature type="transmembrane region" description="Helical" evidence="8">
    <location>
        <begin position="120"/>
        <end position="141"/>
    </location>
</feature>
<comment type="similarity">
    <text evidence="1">Belongs to the Lgt family.</text>
</comment>
<keyword evidence="10" id="KW-1185">Reference proteome</keyword>
<evidence type="ECO:0000313" key="10">
    <source>
        <dbReference type="Proteomes" id="UP000019494"/>
    </source>
</evidence>
<keyword evidence="5 8" id="KW-1133">Transmembrane helix</keyword>
<feature type="transmembrane region" description="Helical" evidence="8">
    <location>
        <begin position="53"/>
        <end position="72"/>
    </location>
</feature>
<gene>
    <name evidence="9" type="ORF">N864_23615</name>
</gene>
<dbReference type="Pfam" id="PF01790">
    <property type="entry name" value="LGT"/>
    <property type="match status" value="1"/>
</dbReference>
<proteinExistence type="inferred from homology"/>
<keyword evidence="2" id="KW-1003">Cell membrane</keyword>
<evidence type="ECO:0000256" key="7">
    <source>
        <dbReference type="SAM" id="MobiDB-lite"/>
    </source>
</evidence>
<evidence type="ECO:0000256" key="8">
    <source>
        <dbReference type="SAM" id="Phobius"/>
    </source>
</evidence>
<dbReference type="GO" id="GO:0042158">
    <property type="term" value="P:lipoprotein biosynthetic process"/>
    <property type="evidence" value="ECO:0007669"/>
    <property type="project" value="InterPro"/>
</dbReference>
<sequence>MIGAFVAPAVEWSYSTIPTVLGISPHGLLSAVGILLAWVLLRRTLHNRGLDISAAESAVGWAIPAGLVGARIDYVVSHPGQFGSLWQMLEVWRGGMALFGGLLGGVLGGLIVLRRRGARVLPILDAAAAPLAAGIAIGRVGDLMLSDHLGRPLTGTWGIGYVIRPGSILAPGFSPSPARPPGLGESCRDLGSFYAGCTYHLTPAYDLIAAAAIALVLVGCARWTRRVPGVAIGLFALLYAGQRLALDGARGIDERPFAGLTGTQLIAVIVVTAAAISIAAAVARHRTRSTATTPEAPKCRSTGNTSDRDGVVTAVEPSGLRTLSTPTPGREHPGGDPSGPRDTA</sequence>
<dbReference type="GO" id="GO:0008961">
    <property type="term" value="F:phosphatidylglycerol-prolipoprotein diacylglyceryl transferase activity"/>
    <property type="evidence" value="ECO:0007669"/>
    <property type="project" value="InterPro"/>
</dbReference>
<dbReference type="OrthoDB" id="871140at2"/>
<protein>
    <submittedName>
        <fullName evidence="9">Diacylglyceryl transferase</fullName>
    </submittedName>
</protein>
<dbReference type="Proteomes" id="UP000019494">
    <property type="component" value="Unassembled WGS sequence"/>
</dbReference>
<feature type="transmembrane region" description="Helical" evidence="8">
    <location>
        <begin position="202"/>
        <end position="220"/>
    </location>
</feature>